<feature type="non-terminal residue" evidence="2">
    <location>
        <position position="246"/>
    </location>
</feature>
<keyword evidence="1" id="KW-0175">Coiled coil</keyword>
<feature type="coiled-coil region" evidence="1">
    <location>
        <begin position="20"/>
        <end position="54"/>
    </location>
</feature>
<name>A0A0F8ZAG0_9ZZZZ</name>
<feature type="coiled-coil region" evidence="1">
    <location>
        <begin position="78"/>
        <end position="119"/>
    </location>
</feature>
<accession>A0A0F8ZAG0</accession>
<gene>
    <name evidence="2" type="ORF">LCGC14_3058220</name>
</gene>
<dbReference type="AlphaFoldDB" id="A0A0F8ZAG0"/>
<evidence type="ECO:0000256" key="1">
    <source>
        <dbReference type="SAM" id="Coils"/>
    </source>
</evidence>
<comment type="caution">
    <text evidence="2">The sequence shown here is derived from an EMBL/GenBank/DDBJ whole genome shotgun (WGS) entry which is preliminary data.</text>
</comment>
<sequence>MPVDEPINLDDPDGITQDDLDRMNKEADELERIAKKAEENAETVETAKKKLEGLNFAQLNILDKTLDSRGGGGGSIDQEQLMDLVIEIYEELEEAKKERKENKKKLTDVKKAIKEAKAEVGETRGVIGEINSFRGSPMGFGKGKLLGFIGKIGVAGVVAQFVIQMAEQTFNQVMAAVKDQFKAGGAWDKRKLVEDVLSEYNNIDYLRRIKSGQVIFTADAGQDLRQGAPRGNFNTRELRDGHLRFL</sequence>
<evidence type="ECO:0000313" key="2">
    <source>
        <dbReference type="EMBL" id="KKK57066.1"/>
    </source>
</evidence>
<reference evidence="2" key="1">
    <citation type="journal article" date="2015" name="Nature">
        <title>Complex archaea that bridge the gap between prokaryotes and eukaryotes.</title>
        <authorList>
            <person name="Spang A."/>
            <person name="Saw J.H."/>
            <person name="Jorgensen S.L."/>
            <person name="Zaremba-Niedzwiedzka K."/>
            <person name="Martijn J."/>
            <person name="Lind A.E."/>
            <person name="van Eijk R."/>
            <person name="Schleper C."/>
            <person name="Guy L."/>
            <person name="Ettema T.J."/>
        </authorList>
    </citation>
    <scope>NUCLEOTIDE SEQUENCE</scope>
</reference>
<proteinExistence type="predicted"/>
<dbReference type="EMBL" id="LAZR01064673">
    <property type="protein sequence ID" value="KKK57066.1"/>
    <property type="molecule type" value="Genomic_DNA"/>
</dbReference>
<organism evidence="2">
    <name type="scientific">marine sediment metagenome</name>
    <dbReference type="NCBI Taxonomy" id="412755"/>
    <lineage>
        <taxon>unclassified sequences</taxon>
        <taxon>metagenomes</taxon>
        <taxon>ecological metagenomes</taxon>
    </lineage>
</organism>
<protein>
    <submittedName>
        <fullName evidence="2">Uncharacterized protein</fullName>
    </submittedName>
</protein>